<dbReference type="RefSeq" id="WP_272753039.1">
    <property type="nucleotide sequence ID" value="NZ_JAQQLF010000026.1"/>
</dbReference>
<dbReference type="EMBL" id="JAQQLF010000026">
    <property type="protein sequence ID" value="MDC7718818.1"/>
    <property type="molecule type" value="Genomic_DNA"/>
</dbReference>
<comment type="caution">
    <text evidence="1">The sequence shown here is derived from an EMBL/GenBank/DDBJ whole genome shotgun (WGS) entry which is preliminary data.</text>
</comment>
<evidence type="ECO:0000313" key="2">
    <source>
        <dbReference type="Proteomes" id="UP001219956"/>
    </source>
</evidence>
<evidence type="ECO:0000313" key="1">
    <source>
        <dbReference type="EMBL" id="MDC7718818.1"/>
    </source>
</evidence>
<protein>
    <submittedName>
        <fullName evidence="1">Uncharacterized protein</fullName>
    </submittedName>
</protein>
<proteinExistence type="predicted"/>
<gene>
    <name evidence="1" type="ORF">PQU95_16580</name>
</gene>
<keyword evidence="2" id="KW-1185">Reference proteome</keyword>
<name>A0ABT5J360_9NEIS</name>
<accession>A0ABT5J360</accession>
<sequence length="132" mass="15138">MRPATPLPDATLTALRTAWRSHQHLLAALLLAQSRLGTHLLKEDRNQPEHYRRLLLRLVADQAALGYDSVALQQEYDQAYRHWALACGLPLPGLLWQWHSAQQQRRQRILLTLTRATLQHCQLRLASEPQAA</sequence>
<reference evidence="1 2" key="1">
    <citation type="submission" date="2023-01" db="EMBL/GenBank/DDBJ databases">
        <title>Novel species of the genus Vogesella isolated from rivers.</title>
        <authorList>
            <person name="Lu H."/>
        </authorList>
    </citation>
    <scope>NUCLEOTIDE SEQUENCE [LARGE SCALE GENOMIC DNA]</scope>
    <source>
        <strain evidence="1 2">DC21W</strain>
    </source>
</reference>
<organism evidence="1 2">
    <name type="scientific">Vogesella aquatica</name>
    <dbReference type="NCBI Taxonomy" id="2984206"/>
    <lineage>
        <taxon>Bacteria</taxon>
        <taxon>Pseudomonadati</taxon>
        <taxon>Pseudomonadota</taxon>
        <taxon>Betaproteobacteria</taxon>
        <taxon>Neisseriales</taxon>
        <taxon>Chromobacteriaceae</taxon>
        <taxon>Vogesella</taxon>
    </lineage>
</organism>
<dbReference type="Proteomes" id="UP001219956">
    <property type="component" value="Unassembled WGS sequence"/>
</dbReference>